<dbReference type="RefSeq" id="WP_200467075.1">
    <property type="nucleotide sequence ID" value="NZ_JAENRR010000097.1"/>
</dbReference>
<dbReference type="Proteomes" id="UP000605676">
    <property type="component" value="Unassembled WGS sequence"/>
</dbReference>
<dbReference type="PIRSF" id="PIRSF002070">
    <property type="entry name" value="SSB"/>
    <property type="match status" value="1"/>
</dbReference>
<dbReference type="CDD" id="cd04496">
    <property type="entry name" value="SSB_OBF"/>
    <property type="match status" value="1"/>
</dbReference>
<dbReference type="InterPro" id="IPR000424">
    <property type="entry name" value="Primosome_PriB/ssb"/>
</dbReference>
<dbReference type="PROSITE" id="PS50935">
    <property type="entry name" value="SSB"/>
    <property type="match status" value="1"/>
</dbReference>
<evidence type="ECO:0000313" key="4">
    <source>
        <dbReference type="EMBL" id="MBK3519856.1"/>
    </source>
</evidence>
<dbReference type="NCBIfam" id="TIGR00621">
    <property type="entry name" value="ssb"/>
    <property type="match status" value="1"/>
</dbReference>
<dbReference type="InterPro" id="IPR012340">
    <property type="entry name" value="NA-bd_OB-fold"/>
</dbReference>
<evidence type="ECO:0000313" key="5">
    <source>
        <dbReference type="Proteomes" id="UP000605676"/>
    </source>
</evidence>
<evidence type="ECO:0000256" key="2">
    <source>
        <dbReference type="PIRNR" id="PIRNR002070"/>
    </source>
</evidence>
<accession>A0ABS1HQD5</accession>
<reference evidence="4 5" key="1">
    <citation type="submission" date="2021-01" db="EMBL/GenBank/DDBJ databases">
        <title>Carboxyliciviraga sp.nov., isolated from coastal sediments.</title>
        <authorList>
            <person name="Lu D."/>
            <person name="Zhang T."/>
        </authorList>
    </citation>
    <scope>NUCLEOTIDE SEQUENCE [LARGE SCALE GENOMIC DNA]</scope>
    <source>
        <strain evidence="4 5">N1Y132</strain>
    </source>
</reference>
<comment type="caution">
    <text evidence="4">The sequence shown here is derived from an EMBL/GenBank/DDBJ whole genome shotgun (WGS) entry which is preliminary data.</text>
</comment>
<dbReference type="Pfam" id="PF00436">
    <property type="entry name" value="SSB"/>
    <property type="match status" value="1"/>
</dbReference>
<protein>
    <recommendedName>
        <fullName evidence="2 3">Single-stranded DNA-binding protein</fullName>
    </recommendedName>
</protein>
<keyword evidence="1 2" id="KW-0238">DNA-binding</keyword>
<keyword evidence="5" id="KW-1185">Reference proteome</keyword>
<proteinExistence type="predicted"/>
<sequence length="106" mass="11839">MLKLILNGTVGSDAEVKNVGQRKAINFDVAVSMDHKNANGEKVERTEWVRAVLWRSEKQFTKVADFLKKGQKIIIEGTPGSQGYQSKDGTIKSTLHVNIKELELLN</sequence>
<dbReference type="InterPro" id="IPR011344">
    <property type="entry name" value="ssDNA-bd"/>
</dbReference>
<evidence type="ECO:0000256" key="3">
    <source>
        <dbReference type="RuleBase" id="RU000524"/>
    </source>
</evidence>
<dbReference type="EMBL" id="JAENRR010000097">
    <property type="protein sequence ID" value="MBK3519856.1"/>
    <property type="molecule type" value="Genomic_DNA"/>
</dbReference>
<evidence type="ECO:0000256" key="1">
    <source>
        <dbReference type="ARBA" id="ARBA00023125"/>
    </source>
</evidence>
<gene>
    <name evidence="4" type="primary">ssb</name>
    <name evidence="4" type="ORF">JIV24_21115</name>
</gene>
<dbReference type="Gene3D" id="2.40.50.140">
    <property type="entry name" value="Nucleic acid-binding proteins"/>
    <property type="match status" value="1"/>
</dbReference>
<organism evidence="4 5">
    <name type="scientific">Carboxylicivirga marina</name>
    <dbReference type="NCBI Taxonomy" id="2800988"/>
    <lineage>
        <taxon>Bacteria</taxon>
        <taxon>Pseudomonadati</taxon>
        <taxon>Bacteroidota</taxon>
        <taxon>Bacteroidia</taxon>
        <taxon>Marinilabiliales</taxon>
        <taxon>Marinilabiliaceae</taxon>
        <taxon>Carboxylicivirga</taxon>
    </lineage>
</organism>
<dbReference type="SUPFAM" id="SSF50249">
    <property type="entry name" value="Nucleic acid-binding proteins"/>
    <property type="match status" value="1"/>
</dbReference>
<dbReference type="GO" id="GO:0003677">
    <property type="term" value="F:DNA binding"/>
    <property type="evidence" value="ECO:0007669"/>
    <property type="project" value="UniProtKB-KW"/>
</dbReference>
<name>A0ABS1HQD5_9BACT</name>